<feature type="chain" id="PRO_5003774920" evidence="1">
    <location>
        <begin position="18"/>
        <end position="62"/>
    </location>
</feature>
<keyword evidence="3" id="KW-1185">Reference proteome</keyword>
<evidence type="ECO:0000256" key="1">
    <source>
        <dbReference type="SAM" id="SignalP"/>
    </source>
</evidence>
<feature type="signal peptide" evidence="1">
    <location>
        <begin position="1"/>
        <end position="17"/>
    </location>
</feature>
<evidence type="ECO:0000313" key="3">
    <source>
        <dbReference type="Proteomes" id="UP000006038"/>
    </source>
</evidence>
<reference evidence="2" key="2">
    <citation type="submission" date="2013-04" db="UniProtKB">
        <authorList>
            <consortium name="EnsemblPlants"/>
        </authorList>
    </citation>
    <scope>IDENTIFICATION</scope>
</reference>
<protein>
    <submittedName>
        <fullName evidence="2">Uncharacterized protein</fullName>
    </submittedName>
</protein>
<keyword evidence="1" id="KW-0732">Signal</keyword>
<dbReference type="EnsemblPlants" id="OB06G26170.1">
    <property type="protein sequence ID" value="OB06G26170.1"/>
    <property type="gene ID" value="OB06G26170"/>
</dbReference>
<dbReference type="Gramene" id="OB06G26170.1">
    <property type="protein sequence ID" value="OB06G26170.1"/>
    <property type="gene ID" value="OB06G26170"/>
</dbReference>
<proteinExistence type="predicted"/>
<evidence type="ECO:0000313" key="2">
    <source>
        <dbReference type="EnsemblPlants" id="OB06G26170.1"/>
    </source>
</evidence>
<accession>J3MF23</accession>
<reference evidence="2" key="1">
    <citation type="journal article" date="2013" name="Nat. Commun.">
        <title>Whole-genome sequencing of Oryza brachyantha reveals mechanisms underlying Oryza genome evolution.</title>
        <authorList>
            <person name="Chen J."/>
            <person name="Huang Q."/>
            <person name="Gao D."/>
            <person name="Wang J."/>
            <person name="Lang Y."/>
            <person name="Liu T."/>
            <person name="Li B."/>
            <person name="Bai Z."/>
            <person name="Luis Goicoechea J."/>
            <person name="Liang C."/>
            <person name="Chen C."/>
            <person name="Zhang W."/>
            <person name="Sun S."/>
            <person name="Liao Y."/>
            <person name="Zhang X."/>
            <person name="Yang L."/>
            <person name="Song C."/>
            <person name="Wang M."/>
            <person name="Shi J."/>
            <person name="Liu G."/>
            <person name="Liu J."/>
            <person name="Zhou H."/>
            <person name="Zhou W."/>
            <person name="Yu Q."/>
            <person name="An N."/>
            <person name="Chen Y."/>
            <person name="Cai Q."/>
            <person name="Wang B."/>
            <person name="Liu B."/>
            <person name="Min J."/>
            <person name="Huang Y."/>
            <person name="Wu H."/>
            <person name="Li Z."/>
            <person name="Zhang Y."/>
            <person name="Yin Y."/>
            <person name="Song W."/>
            <person name="Jiang J."/>
            <person name="Jackson S.A."/>
            <person name="Wing R.A."/>
            <person name="Wang J."/>
            <person name="Chen M."/>
        </authorList>
    </citation>
    <scope>NUCLEOTIDE SEQUENCE [LARGE SCALE GENOMIC DNA]</scope>
    <source>
        <strain evidence="2">cv. IRGC 101232</strain>
    </source>
</reference>
<sequence length="62" mass="7123">FFLYELFVILIHYYCHAKLIVGTQCALHPPRFCSLFDALGDPLDIESVVEASSYIHGHHPFM</sequence>
<dbReference type="HOGENOM" id="CLU_2910974_0_0_1"/>
<dbReference type="AlphaFoldDB" id="J3MF23"/>
<organism evidence="2">
    <name type="scientific">Oryza brachyantha</name>
    <name type="common">malo sina</name>
    <dbReference type="NCBI Taxonomy" id="4533"/>
    <lineage>
        <taxon>Eukaryota</taxon>
        <taxon>Viridiplantae</taxon>
        <taxon>Streptophyta</taxon>
        <taxon>Embryophyta</taxon>
        <taxon>Tracheophyta</taxon>
        <taxon>Spermatophyta</taxon>
        <taxon>Magnoliopsida</taxon>
        <taxon>Liliopsida</taxon>
        <taxon>Poales</taxon>
        <taxon>Poaceae</taxon>
        <taxon>BOP clade</taxon>
        <taxon>Oryzoideae</taxon>
        <taxon>Oryzeae</taxon>
        <taxon>Oryzinae</taxon>
        <taxon>Oryza</taxon>
    </lineage>
</organism>
<dbReference type="Proteomes" id="UP000006038">
    <property type="component" value="Chromosome 6"/>
</dbReference>
<name>J3MF23_ORYBR</name>